<proteinExistence type="predicted"/>
<dbReference type="Proteomes" id="UP000015106">
    <property type="component" value="Chromosome 3"/>
</dbReference>
<dbReference type="EnsemblPlants" id="TuG1812G0300004685.01.T01">
    <property type="protein sequence ID" value="TuG1812G0300004685.01.T01"/>
    <property type="gene ID" value="TuG1812G0300004685.01"/>
</dbReference>
<reference evidence="2" key="1">
    <citation type="journal article" date="2013" name="Nature">
        <title>Draft genome of the wheat A-genome progenitor Triticum urartu.</title>
        <authorList>
            <person name="Ling H.Q."/>
            <person name="Zhao S."/>
            <person name="Liu D."/>
            <person name="Wang J."/>
            <person name="Sun H."/>
            <person name="Zhang C."/>
            <person name="Fan H."/>
            <person name="Li D."/>
            <person name="Dong L."/>
            <person name="Tao Y."/>
            <person name="Gao C."/>
            <person name="Wu H."/>
            <person name="Li Y."/>
            <person name="Cui Y."/>
            <person name="Guo X."/>
            <person name="Zheng S."/>
            <person name="Wang B."/>
            <person name="Yu K."/>
            <person name="Liang Q."/>
            <person name="Yang W."/>
            <person name="Lou X."/>
            <person name="Chen J."/>
            <person name="Feng M."/>
            <person name="Jian J."/>
            <person name="Zhang X."/>
            <person name="Luo G."/>
            <person name="Jiang Y."/>
            <person name="Liu J."/>
            <person name="Wang Z."/>
            <person name="Sha Y."/>
            <person name="Zhang B."/>
            <person name="Wu H."/>
            <person name="Tang D."/>
            <person name="Shen Q."/>
            <person name="Xue P."/>
            <person name="Zou S."/>
            <person name="Wang X."/>
            <person name="Liu X."/>
            <person name="Wang F."/>
            <person name="Yang Y."/>
            <person name="An X."/>
            <person name="Dong Z."/>
            <person name="Zhang K."/>
            <person name="Zhang X."/>
            <person name="Luo M.C."/>
            <person name="Dvorak J."/>
            <person name="Tong Y."/>
            <person name="Wang J."/>
            <person name="Yang H."/>
            <person name="Li Z."/>
            <person name="Wang D."/>
            <person name="Zhang A."/>
            <person name="Wang J."/>
        </authorList>
    </citation>
    <scope>NUCLEOTIDE SEQUENCE</scope>
    <source>
        <strain evidence="2">cv. G1812</strain>
    </source>
</reference>
<sequence length="94" mass="10646">ICQEFLQFLQFLQLSGIGVISIILKRPAELHITSLGKNTVNNIPGEIMKGLDGYQEAMSSSLDCMFEGSPSWFRTKISCQRYCCHNEDINSRDE</sequence>
<protein>
    <submittedName>
        <fullName evidence="1">Uncharacterized protein</fullName>
    </submittedName>
</protein>
<name>A0A8R7PZ49_TRIUA</name>
<keyword evidence="2" id="KW-1185">Reference proteome</keyword>
<reference evidence="1" key="2">
    <citation type="submission" date="2018-03" db="EMBL/GenBank/DDBJ databases">
        <title>The Triticum urartu genome reveals the dynamic nature of wheat genome evolution.</title>
        <authorList>
            <person name="Ling H."/>
            <person name="Ma B."/>
            <person name="Shi X."/>
            <person name="Liu H."/>
            <person name="Dong L."/>
            <person name="Sun H."/>
            <person name="Cao Y."/>
            <person name="Gao Q."/>
            <person name="Zheng S."/>
            <person name="Li Y."/>
            <person name="Yu Y."/>
            <person name="Du H."/>
            <person name="Qi M."/>
            <person name="Li Y."/>
            <person name="Yu H."/>
            <person name="Cui Y."/>
            <person name="Wang N."/>
            <person name="Chen C."/>
            <person name="Wu H."/>
            <person name="Zhao Y."/>
            <person name="Zhang J."/>
            <person name="Li Y."/>
            <person name="Zhou W."/>
            <person name="Zhang B."/>
            <person name="Hu W."/>
            <person name="Eijk M."/>
            <person name="Tang J."/>
            <person name="Witsenboer H."/>
            <person name="Zhao S."/>
            <person name="Li Z."/>
            <person name="Zhang A."/>
            <person name="Wang D."/>
            <person name="Liang C."/>
        </authorList>
    </citation>
    <scope>NUCLEOTIDE SEQUENCE [LARGE SCALE GENOMIC DNA]</scope>
    <source>
        <strain evidence="1">cv. G1812</strain>
    </source>
</reference>
<dbReference type="AlphaFoldDB" id="A0A8R7PZ49"/>
<accession>A0A8R7PZ49</accession>
<evidence type="ECO:0000313" key="2">
    <source>
        <dbReference type="Proteomes" id="UP000015106"/>
    </source>
</evidence>
<reference evidence="1" key="3">
    <citation type="submission" date="2022-06" db="UniProtKB">
        <authorList>
            <consortium name="EnsemblPlants"/>
        </authorList>
    </citation>
    <scope>IDENTIFICATION</scope>
</reference>
<dbReference type="Gramene" id="TuG1812G0300004685.01.T01">
    <property type="protein sequence ID" value="TuG1812G0300004685.01.T01"/>
    <property type="gene ID" value="TuG1812G0300004685.01"/>
</dbReference>
<organism evidence="1 2">
    <name type="scientific">Triticum urartu</name>
    <name type="common">Red wild einkorn</name>
    <name type="synonym">Crithodium urartu</name>
    <dbReference type="NCBI Taxonomy" id="4572"/>
    <lineage>
        <taxon>Eukaryota</taxon>
        <taxon>Viridiplantae</taxon>
        <taxon>Streptophyta</taxon>
        <taxon>Embryophyta</taxon>
        <taxon>Tracheophyta</taxon>
        <taxon>Spermatophyta</taxon>
        <taxon>Magnoliopsida</taxon>
        <taxon>Liliopsida</taxon>
        <taxon>Poales</taxon>
        <taxon>Poaceae</taxon>
        <taxon>BOP clade</taxon>
        <taxon>Pooideae</taxon>
        <taxon>Triticodae</taxon>
        <taxon>Triticeae</taxon>
        <taxon>Triticinae</taxon>
        <taxon>Triticum</taxon>
    </lineage>
</organism>
<evidence type="ECO:0000313" key="1">
    <source>
        <dbReference type="EnsemblPlants" id="TuG1812G0300004685.01.T01"/>
    </source>
</evidence>